<keyword evidence="2" id="KW-1185">Reference proteome</keyword>
<dbReference type="EMBL" id="KN832990">
    <property type="protein sequence ID" value="KIM83741.1"/>
    <property type="molecule type" value="Genomic_DNA"/>
</dbReference>
<evidence type="ECO:0000313" key="1">
    <source>
        <dbReference type="EMBL" id="KIM83741.1"/>
    </source>
</evidence>
<name>A0A0C3FZT9_PILCF</name>
<proteinExistence type="predicted"/>
<dbReference type="OrthoDB" id="2995174at2759"/>
<accession>A0A0C3FZT9</accession>
<protein>
    <submittedName>
        <fullName evidence="1">Uncharacterized protein</fullName>
    </submittedName>
</protein>
<reference evidence="2" key="2">
    <citation type="submission" date="2015-01" db="EMBL/GenBank/DDBJ databases">
        <title>Evolutionary Origins and Diversification of the Mycorrhizal Mutualists.</title>
        <authorList>
            <consortium name="DOE Joint Genome Institute"/>
            <consortium name="Mycorrhizal Genomics Consortium"/>
            <person name="Kohler A."/>
            <person name="Kuo A."/>
            <person name="Nagy L.G."/>
            <person name="Floudas D."/>
            <person name="Copeland A."/>
            <person name="Barry K.W."/>
            <person name="Cichocki N."/>
            <person name="Veneault-Fourrey C."/>
            <person name="LaButti K."/>
            <person name="Lindquist E.A."/>
            <person name="Lipzen A."/>
            <person name="Lundell T."/>
            <person name="Morin E."/>
            <person name="Murat C."/>
            <person name="Riley R."/>
            <person name="Ohm R."/>
            <person name="Sun H."/>
            <person name="Tunlid A."/>
            <person name="Henrissat B."/>
            <person name="Grigoriev I.V."/>
            <person name="Hibbett D.S."/>
            <person name="Martin F."/>
        </authorList>
    </citation>
    <scope>NUCLEOTIDE SEQUENCE [LARGE SCALE GENOMIC DNA]</scope>
    <source>
        <strain evidence="2">F 1598</strain>
    </source>
</reference>
<dbReference type="HOGENOM" id="CLU_033651_3_0_1"/>
<sequence>MQQSESIRRYLRTRAMIEDDTKQSDSTDSDSTVKATVQGDPLYLYYRLFTTYIGIPSRKPILPGNRYVGRIRAKSVAPPQTVFLIKRHIFKIEDMTYNPQSALYLSKSCRSALDDGERVSISPGSVGSNPEDPMELVIATYTGSPQIEIVSMKPEYIYYSLYTEDGDITSKHPINCGGDDSPSVARIDNYLVPPPHSPDCIVRCISYVEGFSYCVWHRLFIDVASESPINYREVWIPESSGPGSTPDIPLIFVKFAETRQSIRPRPHYTYIKVYSASSESAEVFTVPFLLYTDGVVRREILQPSSWSRPPTYDNVYRVYNDAGVHGFVKKDDAVLT</sequence>
<gene>
    <name evidence="1" type="ORF">PILCRDRAFT_434696</name>
</gene>
<reference evidence="1 2" key="1">
    <citation type="submission" date="2014-04" db="EMBL/GenBank/DDBJ databases">
        <authorList>
            <consortium name="DOE Joint Genome Institute"/>
            <person name="Kuo A."/>
            <person name="Tarkka M."/>
            <person name="Buscot F."/>
            <person name="Kohler A."/>
            <person name="Nagy L.G."/>
            <person name="Floudas D."/>
            <person name="Copeland A."/>
            <person name="Barry K.W."/>
            <person name="Cichocki N."/>
            <person name="Veneault-Fourrey C."/>
            <person name="LaButti K."/>
            <person name="Lindquist E.A."/>
            <person name="Lipzen A."/>
            <person name="Lundell T."/>
            <person name="Morin E."/>
            <person name="Murat C."/>
            <person name="Sun H."/>
            <person name="Tunlid A."/>
            <person name="Henrissat B."/>
            <person name="Grigoriev I.V."/>
            <person name="Hibbett D.S."/>
            <person name="Martin F."/>
            <person name="Nordberg H.P."/>
            <person name="Cantor M.N."/>
            <person name="Hua S.X."/>
        </authorList>
    </citation>
    <scope>NUCLEOTIDE SEQUENCE [LARGE SCALE GENOMIC DNA]</scope>
    <source>
        <strain evidence="1 2">F 1598</strain>
    </source>
</reference>
<dbReference type="InParanoid" id="A0A0C3FZT9"/>
<dbReference type="Proteomes" id="UP000054166">
    <property type="component" value="Unassembled WGS sequence"/>
</dbReference>
<dbReference type="AlphaFoldDB" id="A0A0C3FZT9"/>
<organism evidence="1 2">
    <name type="scientific">Piloderma croceum (strain F 1598)</name>
    <dbReference type="NCBI Taxonomy" id="765440"/>
    <lineage>
        <taxon>Eukaryota</taxon>
        <taxon>Fungi</taxon>
        <taxon>Dikarya</taxon>
        <taxon>Basidiomycota</taxon>
        <taxon>Agaricomycotina</taxon>
        <taxon>Agaricomycetes</taxon>
        <taxon>Agaricomycetidae</taxon>
        <taxon>Atheliales</taxon>
        <taxon>Atheliaceae</taxon>
        <taxon>Piloderma</taxon>
    </lineage>
</organism>
<evidence type="ECO:0000313" key="2">
    <source>
        <dbReference type="Proteomes" id="UP000054166"/>
    </source>
</evidence>